<evidence type="ECO:0000256" key="3">
    <source>
        <dbReference type="SAM" id="SignalP"/>
    </source>
</evidence>
<dbReference type="GO" id="GO:0046872">
    <property type="term" value="F:metal ion binding"/>
    <property type="evidence" value="ECO:0007669"/>
    <property type="project" value="UniProtKB-KW"/>
</dbReference>
<keyword evidence="6" id="KW-0503">Monooxygenase</keyword>
<keyword evidence="1" id="KW-0479">Metal-binding</keyword>
<evidence type="ECO:0000259" key="5">
    <source>
        <dbReference type="PROSITE" id="PS00498"/>
    </source>
</evidence>
<feature type="chain" id="PRO_5041299261" evidence="3">
    <location>
        <begin position="20"/>
        <end position="323"/>
    </location>
</feature>
<name>A0AA40K4H1_9PEZI</name>
<dbReference type="GO" id="GO:0004497">
    <property type="term" value="F:monooxygenase activity"/>
    <property type="evidence" value="ECO:0007669"/>
    <property type="project" value="UniProtKB-KW"/>
</dbReference>
<keyword evidence="3" id="KW-0732">Signal</keyword>
<proteinExistence type="predicted"/>
<evidence type="ECO:0000313" key="7">
    <source>
        <dbReference type="Proteomes" id="UP001172155"/>
    </source>
</evidence>
<feature type="signal peptide" evidence="3">
    <location>
        <begin position="1"/>
        <end position="19"/>
    </location>
</feature>
<feature type="domain" description="Tyrosinase copper-binding" evidence="4">
    <location>
        <begin position="88"/>
        <end position="105"/>
    </location>
</feature>
<protein>
    <submittedName>
        <fullName evidence="6">Monooxygenase</fullName>
    </submittedName>
</protein>
<evidence type="ECO:0000256" key="1">
    <source>
        <dbReference type="ARBA" id="ARBA00022723"/>
    </source>
</evidence>
<evidence type="ECO:0000313" key="6">
    <source>
        <dbReference type="EMBL" id="KAK0745560.1"/>
    </source>
</evidence>
<dbReference type="PRINTS" id="PR00092">
    <property type="entry name" value="TYROSINASE"/>
</dbReference>
<dbReference type="SUPFAM" id="SSF48056">
    <property type="entry name" value="Di-copper centre-containing domain"/>
    <property type="match status" value="1"/>
</dbReference>
<feature type="domain" description="Tyrosinase copper-binding" evidence="5">
    <location>
        <begin position="251"/>
        <end position="262"/>
    </location>
</feature>
<dbReference type="EMBL" id="JAUKUD010000004">
    <property type="protein sequence ID" value="KAK0745560.1"/>
    <property type="molecule type" value="Genomic_DNA"/>
</dbReference>
<keyword evidence="2" id="KW-0186">Copper</keyword>
<dbReference type="InterPro" id="IPR050316">
    <property type="entry name" value="Tyrosinase/Hemocyanin"/>
</dbReference>
<dbReference type="PANTHER" id="PTHR11474:SF126">
    <property type="entry name" value="TYROSINASE-LIKE PROTEIN TYR-1-RELATED"/>
    <property type="match status" value="1"/>
</dbReference>
<keyword evidence="7" id="KW-1185">Reference proteome</keyword>
<dbReference type="PROSITE" id="PS00498">
    <property type="entry name" value="TYROSINASE_2"/>
    <property type="match status" value="1"/>
</dbReference>
<comment type="caution">
    <text evidence="6">The sequence shown here is derived from an EMBL/GenBank/DDBJ whole genome shotgun (WGS) entry which is preliminary data.</text>
</comment>
<gene>
    <name evidence="6" type="ORF">B0T18DRAFT_409717</name>
</gene>
<dbReference type="AlphaFoldDB" id="A0AA40K4H1"/>
<dbReference type="InterPro" id="IPR008922">
    <property type="entry name" value="Di-copper_centre_dom_sf"/>
</dbReference>
<organism evidence="6 7">
    <name type="scientific">Schizothecium vesticola</name>
    <dbReference type="NCBI Taxonomy" id="314040"/>
    <lineage>
        <taxon>Eukaryota</taxon>
        <taxon>Fungi</taxon>
        <taxon>Dikarya</taxon>
        <taxon>Ascomycota</taxon>
        <taxon>Pezizomycotina</taxon>
        <taxon>Sordariomycetes</taxon>
        <taxon>Sordariomycetidae</taxon>
        <taxon>Sordariales</taxon>
        <taxon>Schizotheciaceae</taxon>
        <taxon>Schizothecium</taxon>
    </lineage>
</organism>
<evidence type="ECO:0000256" key="2">
    <source>
        <dbReference type="ARBA" id="ARBA00023008"/>
    </source>
</evidence>
<dbReference type="PROSITE" id="PS00497">
    <property type="entry name" value="TYROSINASE_1"/>
    <property type="match status" value="1"/>
</dbReference>
<accession>A0AA40K4H1</accession>
<dbReference type="Proteomes" id="UP001172155">
    <property type="component" value="Unassembled WGS sequence"/>
</dbReference>
<dbReference type="PANTHER" id="PTHR11474">
    <property type="entry name" value="TYROSINASE FAMILY MEMBER"/>
    <property type="match status" value="1"/>
</dbReference>
<evidence type="ECO:0000259" key="4">
    <source>
        <dbReference type="PROSITE" id="PS00497"/>
    </source>
</evidence>
<keyword evidence="6" id="KW-0560">Oxidoreductase</keyword>
<dbReference type="InterPro" id="IPR002227">
    <property type="entry name" value="Tyrosinase_Cu-bd"/>
</dbReference>
<dbReference type="Gene3D" id="1.10.1280.10">
    <property type="entry name" value="Di-copper center containing domain from catechol oxidase"/>
    <property type="match status" value="1"/>
</dbReference>
<dbReference type="Pfam" id="PF00264">
    <property type="entry name" value="Tyrosinase"/>
    <property type="match status" value="1"/>
</dbReference>
<reference evidence="6" key="1">
    <citation type="submission" date="2023-06" db="EMBL/GenBank/DDBJ databases">
        <title>Genome-scale phylogeny and comparative genomics of the fungal order Sordariales.</title>
        <authorList>
            <consortium name="Lawrence Berkeley National Laboratory"/>
            <person name="Hensen N."/>
            <person name="Bonometti L."/>
            <person name="Westerberg I."/>
            <person name="Brannstrom I.O."/>
            <person name="Guillou S."/>
            <person name="Cros-Aarteil S."/>
            <person name="Calhoun S."/>
            <person name="Haridas S."/>
            <person name="Kuo A."/>
            <person name="Mondo S."/>
            <person name="Pangilinan J."/>
            <person name="Riley R."/>
            <person name="LaButti K."/>
            <person name="Andreopoulos B."/>
            <person name="Lipzen A."/>
            <person name="Chen C."/>
            <person name="Yanf M."/>
            <person name="Daum C."/>
            <person name="Ng V."/>
            <person name="Clum A."/>
            <person name="Steindorff A."/>
            <person name="Ohm R."/>
            <person name="Martin F."/>
            <person name="Silar P."/>
            <person name="Natvig D."/>
            <person name="Lalanne C."/>
            <person name="Gautier V."/>
            <person name="Ament-velasquez S.L."/>
            <person name="Kruys A."/>
            <person name="Hutchinson M.I."/>
            <person name="Powell A.J."/>
            <person name="Barry K."/>
            <person name="Miller A.N."/>
            <person name="Grigoriev I.V."/>
            <person name="Debuchy R."/>
            <person name="Gladieux P."/>
            <person name="Thoren M.H."/>
            <person name="Johannesson H."/>
        </authorList>
    </citation>
    <scope>NUCLEOTIDE SEQUENCE</scope>
    <source>
        <strain evidence="6">SMH3187-1</strain>
    </source>
</reference>
<sequence length="323" mass="35397">MKFAQILTVASGSLHTALALPSTLPRQQTCTSPKLRKEWSQATAGERSSYIQAVLCLATKPSTLGLPSPATVYDDFAWAHATLNNEIHGVPAFLPWHRYFVHVYEDALHDCGYTGNALYWDWAADSGAPASADVWDPTTGFGGNGNQTTPSQFGTVCVLDGPFTVLNPVYWNSDVRPHCLQRSFAEPSGDPPVEMFGFNYTPDIVAQVSSETVYDQFNNQLENGPHAAVHQGVAGGFRGLGDLGPVSSPNDPIFFLHHTNVDRIWWQWQQQDPQTRTFAYGGSIGENGPTADLDDILPMQGLAPDSVVREYMDVNSAHLCYTY</sequence>